<name>A0A1V2LHX6_PICKU</name>
<dbReference type="Gene3D" id="1.25.40.150">
    <property type="entry name" value="V-type ATPase, subunit H, C-terminal domain"/>
    <property type="match status" value="1"/>
</dbReference>
<dbReference type="Gene3D" id="1.25.10.10">
    <property type="entry name" value="Leucine-rich Repeat Variant"/>
    <property type="match status" value="1"/>
</dbReference>
<dbReference type="VEuPathDB" id="FungiDB:C5L36_0A06600"/>
<feature type="domain" description="ATPase V1 complex subunit H C-terminal" evidence="5">
    <location>
        <begin position="542"/>
        <end position="660"/>
    </location>
</feature>
<evidence type="ECO:0000256" key="3">
    <source>
        <dbReference type="ARBA" id="ARBA00022781"/>
    </source>
</evidence>
<comment type="similarity">
    <text evidence="1">Belongs to the V-ATPase H subunit family.</text>
</comment>
<evidence type="ECO:0000256" key="1">
    <source>
        <dbReference type="ARBA" id="ARBA00008613"/>
    </source>
</evidence>
<dbReference type="EMBL" id="MQVM01000029">
    <property type="protein sequence ID" value="ONH71732.1"/>
    <property type="molecule type" value="Genomic_DNA"/>
</dbReference>
<dbReference type="InterPro" id="IPR011987">
    <property type="entry name" value="ATPase_V1-cplx_hsu_C"/>
</dbReference>
<dbReference type="AlphaFoldDB" id="A0A1V2LHX6"/>
<dbReference type="InterPro" id="IPR004908">
    <property type="entry name" value="ATPase_V1-cplx_hsu"/>
</dbReference>
<comment type="caution">
    <text evidence="6">The sequence shown here is derived from an EMBL/GenBank/DDBJ whole genome shotgun (WGS) entry which is preliminary data.</text>
</comment>
<dbReference type="PANTHER" id="PTHR10698:SF0">
    <property type="entry name" value="V-TYPE PROTON ATPASE SUBUNIT H"/>
    <property type="match status" value="1"/>
</dbReference>
<evidence type="ECO:0000256" key="2">
    <source>
        <dbReference type="ARBA" id="ARBA00022448"/>
    </source>
</evidence>
<keyword evidence="2" id="KW-0813">Transport</keyword>
<evidence type="ECO:0000313" key="7">
    <source>
        <dbReference type="Proteomes" id="UP000189274"/>
    </source>
</evidence>
<dbReference type="InterPro" id="IPR011989">
    <property type="entry name" value="ARM-like"/>
</dbReference>
<dbReference type="InterPro" id="IPR038497">
    <property type="entry name" value="ATPase_V1-cplx_hsu_C_sf"/>
</dbReference>
<accession>A0A1V2LHX6</accession>
<keyword evidence="4" id="KW-0406">Ion transport</keyword>
<gene>
    <name evidence="6" type="ORF">BOH78_4310</name>
</gene>
<sequence length="662" mass="75363">MWTQLLDDYVEAVNSHDTMKFAIYFSRILNGQVDMGGMGSKIDFNLVNKRIKCSITNAGSPYSDSDYYQQLFLASADLCKVPDLASDEGVKTQIATMNLLSKRLLDDPSLYLTPIIVLVRHLHKIVCSIDTPYPNGHSSQIGINTYIDALQRPFKMLLSNKSDHKVNVSAVHIFAIHLFSAYFTHNTVNAAINLYKDQQATIPIVSPPMTTDLTFSPLRLESDIVAHALARLRNLPLSWTSIKSSAIDSNQLSLLRELSQFPYAEDPVQRGAYINERQDQFAATCLHVLTALTNQGETETQLFNKSDLVNFLLSIIYDGASYNNQFILKLYTSHKDYTPFVSLLNLELDDISKILSLYTIVSFLTLVGETKGNVKIVKSVYLELTKYLKASTQLQYIGLQLLKELLNVKSYRGYFNASSELLDILEDKSIELQMKYLTIYALWVISFDSAKINLIIKEHPNLIPVLFNLANDAIKEKVTRLSISILVNIITLNPSLATLKKYHLANGLTITKNLIDRKWSDEDLKNDLNLLLDQLNDSLKDLTTFDEYENELLTHHLHWSPCHANQEFWVDNIEKFKANNWSLVRQLIELLDYNVNDNEQLFVNQAIVCFDLGMIIKLDDSIVRFINNNGYKEKIMQLMNSPNSNVKFEALRTTQLLVSKTL</sequence>
<keyword evidence="3" id="KW-0375">Hydrogen ion transport</keyword>
<organism evidence="6 7">
    <name type="scientific">Pichia kudriavzevii</name>
    <name type="common">Yeast</name>
    <name type="synonym">Issatchenkia orientalis</name>
    <dbReference type="NCBI Taxonomy" id="4909"/>
    <lineage>
        <taxon>Eukaryota</taxon>
        <taxon>Fungi</taxon>
        <taxon>Dikarya</taxon>
        <taxon>Ascomycota</taxon>
        <taxon>Saccharomycotina</taxon>
        <taxon>Pichiomycetes</taxon>
        <taxon>Pichiales</taxon>
        <taxon>Pichiaceae</taxon>
        <taxon>Pichia</taxon>
    </lineage>
</organism>
<dbReference type="SUPFAM" id="SSF48371">
    <property type="entry name" value="ARM repeat"/>
    <property type="match status" value="1"/>
</dbReference>
<reference evidence="7" key="1">
    <citation type="journal article" date="2017" name="Genome Announc.">
        <title>Genome sequences of Cyberlindnera fabianii 65, Pichia kudriavzevii 129, and Saccharomyces cerevisiae 131 isolated from fermented masau fruits in Zimbabwe.</title>
        <authorList>
            <person name="van Rijswijck I.M.H."/>
            <person name="Derks M.F.L."/>
            <person name="Abee T."/>
            <person name="de Ridder D."/>
            <person name="Smid E.J."/>
        </authorList>
    </citation>
    <scope>NUCLEOTIDE SEQUENCE [LARGE SCALE GENOMIC DNA]</scope>
    <source>
        <strain evidence="7">129</strain>
    </source>
</reference>
<dbReference type="GO" id="GO:0000221">
    <property type="term" value="C:vacuolar proton-transporting V-type ATPase, V1 domain"/>
    <property type="evidence" value="ECO:0007669"/>
    <property type="project" value="InterPro"/>
</dbReference>
<dbReference type="Pfam" id="PF11698">
    <property type="entry name" value="V-ATPase_H_C"/>
    <property type="match status" value="1"/>
</dbReference>
<protein>
    <submittedName>
        <fullName evidence="6">V-type proton ATPase subunit H</fullName>
    </submittedName>
</protein>
<dbReference type="Pfam" id="PF03224">
    <property type="entry name" value="V-ATPase_H_N"/>
    <property type="match status" value="1"/>
</dbReference>
<evidence type="ECO:0000313" key="6">
    <source>
        <dbReference type="EMBL" id="ONH71732.1"/>
    </source>
</evidence>
<dbReference type="VEuPathDB" id="FungiDB:C5L36_0A06610"/>
<dbReference type="PANTHER" id="PTHR10698">
    <property type="entry name" value="V-TYPE PROTON ATPASE SUBUNIT H"/>
    <property type="match status" value="1"/>
</dbReference>
<dbReference type="InterPro" id="IPR016024">
    <property type="entry name" value="ARM-type_fold"/>
</dbReference>
<evidence type="ECO:0000259" key="5">
    <source>
        <dbReference type="Pfam" id="PF11698"/>
    </source>
</evidence>
<dbReference type="Proteomes" id="UP000189274">
    <property type="component" value="Unassembled WGS sequence"/>
</dbReference>
<evidence type="ECO:0000256" key="4">
    <source>
        <dbReference type="ARBA" id="ARBA00023065"/>
    </source>
</evidence>
<dbReference type="GO" id="GO:0046961">
    <property type="term" value="F:proton-transporting ATPase activity, rotational mechanism"/>
    <property type="evidence" value="ECO:0007669"/>
    <property type="project" value="InterPro"/>
</dbReference>
<proteinExistence type="inferred from homology"/>
<dbReference type="GO" id="GO:0000329">
    <property type="term" value="C:fungal-type vacuole membrane"/>
    <property type="evidence" value="ECO:0007669"/>
    <property type="project" value="TreeGrafter"/>
</dbReference>